<feature type="transmembrane region" description="Helical" evidence="7">
    <location>
        <begin position="238"/>
        <end position="261"/>
    </location>
</feature>
<keyword evidence="4 7" id="KW-0812">Transmembrane</keyword>
<dbReference type="EMBL" id="JADKYB010000002">
    <property type="protein sequence ID" value="MBM9503577.1"/>
    <property type="molecule type" value="Genomic_DNA"/>
</dbReference>
<keyword evidence="6 7" id="KW-0472">Membrane</keyword>
<dbReference type="Pfam" id="PF00528">
    <property type="entry name" value="BPD_transp_1"/>
    <property type="match status" value="1"/>
</dbReference>
<feature type="compositionally biased region" description="Low complexity" evidence="8">
    <location>
        <begin position="1"/>
        <end position="10"/>
    </location>
</feature>
<sequence>MSAAETTTTEVPPPRHSSPPSDGGTPRRPPRGRRAGRWAAPWLLLAPCLLVLVLVLGYPLVRLATLSFQDYKKPQLWGFKPATWVGFDNYKAVLTDNEFWSVVVRTVIFAGGSVLLTMVAGMLVALLLQRVSSWVKTLVNIALVASWAMPVVVAVTVFKWMFDTDYGVVNWVLSKLPGVNYDGHNWFASGPEGLTVIMLLVVWGAIPFVAITLSAGLTQVPKELEEAARLDGAGAFGTFRYVTFPIIKPLVVMMTTLSVIWDMGVFPQVWLMRGGHPEPEFQLLTTYSYEKAFGVNDYAAGAAIALITVVLLMGVVAVYMRQMLKIGEVE</sequence>
<keyword evidence="3" id="KW-1003">Cell membrane</keyword>
<proteinExistence type="inferred from homology"/>
<evidence type="ECO:0000256" key="7">
    <source>
        <dbReference type="RuleBase" id="RU363032"/>
    </source>
</evidence>
<dbReference type="PANTHER" id="PTHR43227">
    <property type="entry name" value="BLL4140 PROTEIN"/>
    <property type="match status" value="1"/>
</dbReference>
<keyword evidence="5 7" id="KW-1133">Transmembrane helix</keyword>
<comment type="caution">
    <text evidence="10">The sequence shown here is derived from an EMBL/GenBank/DDBJ whole genome shotgun (WGS) entry which is preliminary data.</text>
</comment>
<feature type="transmembrane region" description="Helical" evidence="7">
    <location>
        <begin position="140"/>
        <end position="162"/>
    </location>
</feature>
<evidence type="ECO:0000256" key="5">
    <source>
        <dbReference type="ARBA" id="ARBA00022989"/>
    </source>
</evidence>
<organism evidence="10 11">
    <name type="scientific">Actinacidiphila acididurans</name>
    <dbReference type="NCBI Taxonomy" id="2784346"/>
    <lineage>
        <taxon>Bacteria</taxon>
        <taxon>Bacillati</taxon>
        <taxon>Actinomycetota</taxon>
        <taxon>Actinomycetes</taxon>
        <taxon>Kitasatosporales</taxon>
        <taxon>Streptomycetaceae</taxon>
        <taxon>Actinacidiphila</taxon>
    </lineage>
</organism>
<dbReference type="PANTHER" id="PTHR43227:SF8">
    <property type="entry name" value="DIACETYLCHITOBIOSE UPTAKE SYSTEM PERMEASE PROTEIN DASB"/>
    <property type="match status" value="1"/>
</dbReference>
<name>A0ABS2TKH8_9ACTN</name>
<comment type="subcellular location">
    <subcellularLocation>
        <location evidence="1 7">Cell membrane</location>
        <topology evidence="1 7">Multi-pass membrane protein</topology>
    </subcellularLocation>
</comment>
<dbReference type="RefSeq" id="WP_205355469.1">
    <property type="nucleotide sequence ID" value="NZ_JADKYB010000002.1"/>
</dbReference>
<dbReference type="SUPFAM" id="SSF161098">
    <property type="entry name" value="MetI-like"/>
    <property type="match status" value="1"/>
</dbReference>
<evidence type="ECO:0000313" key="10">
    <source>
        <dbReference type="EMBL" id="MBM9503577.1"/>
    </source>
</evidence>
<accession>A0ABS2TKH8</accession>
<evidence type="ECO:0000259" key="9">
    <source>
        <dbReference type="PROSITE" id="PS50928"/>
    </source>
</evidence>
<dbReference type="Proteomes" id="UP000749040">
    <property type="component" value="Unassembled WGS sequence"/>
</dbReference>
<evidence type="ECO:0000256" key="6">
    <source>
        <dbReference type="ARBA" id="ARBA00023136"/>
    </source>
</evidence>
<dbReference type="CDD" id="cd06261">
    <property type="entry name" value="TM_PBP2"/>
    <property type="match status" value="1"/>
</dbReference>
<feature type="transmembrane region" description="Helical" evidence="7">
    <location>
        <begin position="298"/>
        <end position="320"/>
    </location>
</feature>
<evidence type="ECO:0000256" key="4">
    <source>
        <dbReference type="ARBA" id="ARBA00022692"/>
    </source>
</evidence>
<dbReference type="PROSITE" id="PS50928">
    <property type="entry name" value="ABC_TM1"/>
    <property type="match status" value="1"/>
</dbReference>
<feature type="region of interest" description="Disordered" evidence="8">
    <location>
        <begin position="1"/>
        <end position="33"/>
    </location>
</feature>
<feature type="transmembrane region" description="Helical" evidence="7">
    <location>
        <begin position="107"/>
        <end position="128"/>
    </location>
</feature>
<dbReference type="InterPro" id="IPR050809">
    <property type="entry name" value="UgpAE/MalFG_permease"/>
</dbReference>
<keyword evidence="11" id="KW-1185">Reference proteome</keyword>
<dbReference type="Gene3D" id="1.10.3720.10">
    <property type="entry name" value="MetI-like"/>
    <property type="match status" value="1"/>
</dbReference>
<keyword evidence="2 7" id="KW-0813">Transport</keyword>
<dbReference type="InterPro" id="IPR035906">
    <property type="entry name" value="MetI-like_sf"/>
</dbReference>
<gene>
    <name evidence="10" type="ORF">ITX44_03340</name>
</gene>
<evidence type="ECO:0000313" key="11">
    <source>
        <dbReference type="Proteomes" id="UP000749040"/>
    </source>
</evidence>
<protein>
    <submittedName>
        <fullName evidence="10">Sugar ABC transporter permease</fullName>
    </submittedName>
</protein>
<evidence type="ECO:0000256" key="1">
    <source>
        <dbReference type="ARBA" id="ARBA00004651"/>
    </source>
</evidence>
<evidence type="ECO:0000256" key="8">
    <source>
        <dbReference type="SAM" id="MobiDB-lite"/>
    </source>
</evidence>
<comment type="similarity">
    <text evidence="7">Belongs to the binding-protein-dependent transport system permease family.</text>
</comment>
<evidence type="ECO:0000256" key="3">
    <source>
        <dbReference type="ARBA" id="ARBA00022475"/>
    </source>
</evidence>
<feature type="transmembrane region" description="Helical" evidence="7">
    <location>
        <begin position="194"/>
        <end position="217"/>
    </location>
</feature>
<reference evidence="10 11" key="1">
    <citation type="submission" date="2021-01" db="EMBL/GenBank/DDBJ databases">
        <title>Streptomyces acididurans sp. nov., isolated from a peat swamp forest soil.</title>
        <authorList>
            <person name="Chantavorakit T."/>
            <person name="Duangmal K."/>
        </authorList>
    </citation>
    <scope>NUCLEOTIDE SEQUENCE [LARGE SCALE GENOMIC DNA]</scope>
    <source>
        <strain evidence="10 11">KK5PA1</strain>
    </source>
</reference>
<feature type="transmembrane region" description="Helical" evidence="7">
    <location>
        <begin position="38"/>
        <end position="61"/>
    </location>
</feature>
<feature type="domain" description="ABC transmembrane type-1" evidence="9">
    <location>
        <begin position="103"/>
        <end position="319"/>
    </location>
</feature>
<dbReference type="InterPro" id="IPR000515">
    <property type="entry name" value="MetI-like"/>
</dbReference>
<evidence type="ECO:0000256" key="2">
    <source>
        <dbReference type="ARBA" id="ARBA00022448"/>
    </source>
</evidence>